<dbReference type="Proteomes" id="UP000784294">
    <property type="component" value="Unassembled WGS sequence"/>
</dbReference>
<dbReference type="Gene3D" id="3.30.559.10">
    <property type="entry name" value="Chloramphenicol acetyltransferase-like domain"/>
    <property type="match status" value="1"/>
</dbReference>
<dbReference type="PANTHER" id="PTHR22589:SF16">
    <property type="entry name" value="CARNITINE O-PALMITOYLTRANSFERASE 2, MITOCHONDRIAL"/>
    <property type="match status" value="1"/>
</dbReference>
<dbReference type="InterPro" id="IPR000542">
    <property type="entry name" value="Carn_acyl_trans"/>
</dbReference>
<feature type="domain" description="Choline/carnitine acyltransferase" evidence="2">
    <location>
        <begin position="28"/>
        <end position="131"/>
    </location>
</feature>
<dbReference type="GO" id="GO:0004095">
    <property type="term" value="F:carnitine O-palmitoyltransferase activity"/>
    <property type="evidence" value="ECO:0007669"/>
    <property type="project" value="TreeGrafter"/>
</dbReference>
<evidence type="ECO:0000256" key="1">
    <source>
        <dbReference type="ARBA" id="ARBA00005232"/>
    </source>
</evidence>
<dbReference type="InterPro" id="IPR023213">
    <property type="entry name" value="CAT-like_dom_sf"/>
</dbReference>
<dbReference type="GO" id="GO:0006635">
    <property type="term" value="P:fatty acid beta-oxidation"/>
    <property type="evidence" value="ECO:0007669"/>
    <property type="project" value="TreeGrafter"/>
</dbReference>
<evidence type="ECO:0000313" key="3">
    <source>
        <dbReference type="EMBL" id="VEL18690.1"/>
    </source>
</evidence>
<protein>
    <recommendedName>
        <fullName evidence="2">Choline/carnitine acyltransferase domain-containing protein</fullName>
    </recommendedName>
</protein>
<evidence type="ECO:0000259" key="2">
    <source>
        <dbReference type="Pfam" id="PF00755"/>
    </source>
</evidence>
<dbReference type="GO" id="GO:0005739">
    <property type="term" value="C:mitochondrion"/>
    <property type="evidence" value="ECO:0007669"/>
    <property type="project" value="TreeGrafter"/>
</dbReference>
<comment type="caution">
    <text evidence="3">The sequence shown here is derived from an EMBL/GenBank/DDBJ whole genome shotgun (WGS) entry which is preliminary data.</text>
</comment>
<organism evidence="3 4">
    <name type="scientific">Protopolystoma xenopodis</name>
    <dbReference type="NCBI Taxonomy" id="117903"/>
    <lineage>
        <taxon>Eukaryota</taxon>
        <taxon>Metazoa</taxon>
        <taxon>Spiralia</taxon>
        <taxon>Lophotrochozoa</taxon>
        <taxon>Platyhelminthes</taxon>
        <taxon>Monogenea</taxon>
        <taxon>Polyopisthocotylea</taxon>
        <taxon>Polystomatidea</taxon>
        <taxon>Polystomatidae</taxon>
        <taxon>Protopolystoma</taxon>
    </lineage>
</organism>
<dbReference type="PANTHER" id="PTHR22589">
    <property type="entry name" value="CARNITINE O-ACYLTRANSFERASE"/>
    <property type="match status" value="1"/>
</dbReference>
<dbReference type="InterPro" id="IPR039551">
    <property type="entry name" value="Cho/carn_acyl_trans"/>
</dbReference>
<comment type="similarity">
    <text evidence="1">Belongs to the carnitine/choline acetyltransferase family.</text>
</comment>
<reference evidence="3" key="1">
    <citation type="submission" date="2018-11" db="EMBL/GenBank/DDBJ databases">
        <authorList>
            <consortium name="Pathogen Informatics"/>
        </authorList>
    </citation>
    <scope>NUCLEOTIDE SEQUENCE</scope>
</reference>
<evidence type="ECO:0000313" key="4">
    <source>
        <dbReference type="Proteomes" id="UP000784294"/>
    </source>
</evidence>
<dbReference type="SUPFAM" id="SSF52777">
    <property type="entry name" value="CoA-dependent acyltransferases"/>
    <property type="match status" value="1"/>
</dbReference>
<gene>
    <name evidence="3" type="ORF">PXEA_LOCUS12130</name>
</gene>
<sequence length="132" mass="14709">MLQPARQCYLDRLHCLDLRLCQLTGSDVLNKQICKMAGLSPDAMMQLSFQLANDLVHSRPAATYESCSTAAFKHGRTETIRSASPNTRRFVELFRTSTNWAEGKSNDELFTALEAVSKSHVTLIKEAAMGQD</sequence>
<proteinExistence type="inferred from homology"/>
<name>A0A448WRW6_9PLAT</name>
<keyword evidence="4" id="KW-1185">Reference proteome</keyword>
<dbReference type="OrthoDB" id="240216at2759"/>
<accession>A0A448WRW6</accession>
<dbReference type="AlphaFoldDB" id="A0A448WRW6"/>
<dbReference type="EMBL" id="CAAALY010038160">
    <property type="protein sequence ID" value="VEL18690.1"/>
    <property type="molecule type" value="Genomic_DNA"/>
</dbReference>
<dbReference type="Pfam" id="PF00755">
    <property type="entry name" value="Carn_acyltransf"/>
    <property type="match status" value="1"/>
</dbReference>